<dbReference type="EMBL" id="NIPO01000001">
    <property type="protein sequence ID" value="PJR04409.1"/>
    <property type="molecule type" value="Genomic_DNA"/>
</dbReference>
<name>A0A2M9R6D0_9FLAO</name>
<comment type="caution">
    <text evidence="2">The sequence shown here is derived from an EMBL/GenBank/DDBJ whole genome shotgun (WGS) entry which is preliminary data.</text>
</comment>
<feature type="signal peptide" evidence="1">
    <location>
        <begin position="1"/>
        <end position="22"/>
    </location>
</feature>
<protein>
    <submittedName>
        <fullName evidence="2">Uncharacterized protein</fullName>
    </submittedName>
</protein>
<evidence type="ECO:0000313" key="2">
    <source>
        <dbReference type="EMBL" id="PJR04409.1"/>
    </source>
</evidence>
<proteinExistence type="predicted"/>
<organism evidence="2 3">
    <name type="scientific">Avrilella dinanensis</name>
    <dbReference type="NCBI Taxonomy" id="2008672"/>
    <lineage>
        <taxon>Bacteria</taxon>
        <taxon>Pseudomonadati</taxon>
        <taxon>Bacteroidota</taxon>
        <taxon>Flavobacteriia</taxon>
        <taxon>Flavobacteriales</taxon>
        <taxon>Flavobacteriaceae</taxon>
        <taxon>Avrilella</taxon>
    </lineage>
</organism>
<dbReference type="Proteomes" id="UP000231960">
    <property type="component" value="Unassembled WGS sequence"/>
</dbReference>
<evidence type="ECO:0000313" key="3">
    <source>
        <dbReference type="Proteomes" id="UP000231960"/>
    </source>
</evidence>
<sequence>MKQIINILVFLLLASCGQSNFAQTPVINSFQSGTVELKETISEEDLPIKDYLTDKLKPIRENFKRVNSITNWSSIKTLELWETTEGGEAKFYYQNGQLEKIVTRNFGEMGQSLTEYYLLDGKLSFVFEKWYKYNRPITWNETTRKENNDTEVFDFDESEIQEDRSYFENEELIHKIESDDCGAPFTKYYLFEEQKRIKVNFDKLIEQTK</sequence>
<accession>A0A2M9R6D0</accession>
<dbReference type="RefSeq" id="WP_100677969.1">
    <property type="nucleotide sequence ID" value="NZ_NIPO01000001.1"/>
</dbReference>
<dbReference type="OrthoDB" id="672038at2"/>
<dbReference type="AlphaFoldDB" id="A0A2M9R6D0"/>
<keyword evidence="3" id="KW-1185">Reference proteome</keyword>
<evidence type="ECO:0000256" key="1">
    <source>
        <dbReference type="SAM" id="SignalP"/>
    </source>
</evidence>
<keyword evidence="1" id="KW-0732">Signal</keyword>
<gene>
    <name evidence="2" type="ORF">CDL10_07555</name>
</gene>
<feature type="chain" id="PRO_5014741246" evidence="1">
    <location>
        <begin position="23"/>
        <end position="209"/>
    </location>
</feature>
<reference evidence="2 3" key="1">
    <citation type="submission" date="2017-06" db="EMBL/GenBank/DDBJ databases">
        <title>Description of Avrilella dinanensis gen. nov. sp. nov.</title>
        <authorList>
            <person name="Leyer C."/>
            <person name="Sassi M."/>
            <person name="Minet J."/>
            <person name="Kayal S."/>
            <person name="Cattoir V."/>
        </authorList>
    </citation>
    <scope>NUCLEOTIDE SEQUENCE [LARGE SCALE GENOMIC DNA]</scope>
    <source>
        <strain evidence="2 3">UR159</strain>
    </source>
</reference>
<dbReference type="PROSITE" id="PS51257">
    <property type="entry name" value="PROKAR_LIPOPROTEIN"/>
    <property type="match status" value="1"/>
</dbReference>